<gene>
    <name evidence="10" type="ORF">CBP12_01405</name>
</gene>
<protein>
    <submittedName>
        <fullName evidence="10">Peptide ABC transporter ATP-binding protein</fullName>
    </submittedName>
</protein>
<evidence type="ECO:0000256" key="6">
    <source>
        <dbReference type="ARBA" id="ARBA00022741"/>
    </source>
</evidence>
<dbReference type="Gene3D" id="3.40.50.300">
    <property type="entry name" value="P-loop containing nucleotide triphosphate hydrolases"/>
    <property type="match status" value="1"/>
</dbReference>
<organism evidence="10 11">
    <name type="scientific">Oceanisphaera avium</name>
    <dbReference type="NCBI Taxonomy" id="1903694"/>
    <lineage>
        <taxon>Bacteria</taxon>
        <taxon>Pseudomonadati</taxon>
        <taxon>Pseudomonadota</taxon>
        <taxon>Gammaproteobacteria</taxon>
        <taxon>Aeromonadales</taxon>
        <taxon>Aeromonadaceae</taxon>
        <taxon>Oceanisphaera</taxon>
    </lineage>
</organism>
<comment type="similarity">
    <text evidence="2">Belongs to the ABC transporter superfamily.</text>
</comment>
<dbReference type="PANTHER" id="PTHR43776:SF4">
    <property type="entry name" value="PUTRESCINE EXPORT SYSTEM ATP-BINDING PROTEIN SAPF"/>
    <property type="match status" value="1"/>
</dbReference>
<keyword evidence="8" id="KW-0472">Membrane</keyword>
<keyword evidence="11" id="KW-1185">Reference proteome</keyword>
<keyword evidence="6" id="KW-0547">Nucleotide-binding</keyword>
<dbReference type="InterPro" id="IPR003593">
    <property type="entry name" value="AAA+_ATPase"/>
</dbReference>
<accession>A0A1Y0D0E2</accession>
<evidence type="ECO:0000256" key="5">
    <source>
        <dbReference type="ARBA" id="ARBA00022519"/>
    </source>
</evidence>
<dbReference type="GO" id="GO:0016887">
    <property type="term" value="F:ATP hydrolysis activity"/>
    <property type="evidence" value="ECO:0007669"/>
    <property type="project" value="InterPro"/>
</dbReference>
<dbReference type="SUPFAM" id="SSF52540">
    <property type="entry name" value="P-loop containing nucleoside triphosphate hydrolases"/>
    <property type="match status" value="1"/>
</dbReference>
<keyword evidence="3" id="KW-0813">Transport</keyword>
<feature type="domain" description="ABC transporter" evidence="9">
    <location>
        <begin position="17"/>
        <end position="262"/>
    </location>
</feature>
<dbReference type="KEGG" id="ocm:CBP12_01405"/>
<keyword evidence="7 10" id="KW-0067">ATP-binding</keyword>
<evidence type="ECO:0000259" key="9">
    <source>
        <dbReference type="PROSITE" id="PS50893"/>
    </source>
</evidence>
<dbReference type="InterPro" id="IPR027417">
    <property type="entry name" value="P-loop_NTPase"/>
</dbReference>
<keyword evidence="5" id="KW-0997">Cell inner membrane</keyword>
<dbReference type="EMBL" id="CP021376">
    <property type="protein sequence ID" value="ART81052.1"/>
    <property type="molecule type" value="Genomic_DNA"/>
</dbReference>
<dbReference type="SMART" id="SM00382">
    <property type="entry name" value="AAA"/>
    <property type="match status" value="1"/>
</dbReference>
<comment type="subcellular location">
    <subcellularLocation>
        <location evidence="1">Cell inner membrane</location>
        <topology evidence="1">Peripheral membrane protein</topology>
    </subcellularLocation>
</comment>
<evidence type="ECO:0000313" key="11">
    <source>
        <dbReference type="Proteomes" id="UP000243793"/>
    </source>
</evidence>
<reference evidence="11" key="1">
    <citation type="submission" date="2017-05" db="EMBL/GenBank/DDBJ databases">
        <authorList>
            <person name="Sung H."/>
        </authorList>
    </citation>
    <scope>NUCLEOTIDE SEQUENCE [LARGE SCALE GENOMIC DNA]</scope>
    <source>
        <strain evidence="11">AMac2203</strain>
    </source>
</reference>
<keyword evidence="4" id="KW-1003">Cell membrane</keyword>
<sequence>MDQVQAKPSGASQVPLLKVDNLSRSFITHSRLFKKVSKTAFHPLSFTLDRGQTLAIMGDSGSGKSTLAKVLAGVMPPSQGNIYIDGEKIEPGDDKKRCQLMRMIFQDPNTSLNPRSHIGQILEMPLSLNTRLDAGQRHELVLDTLRMVGLLPDHYHFYPQMISTGQKQRVALARALILSPNIIVADEAISNLDISVRSQIINLLLSLQSRLGLSYVLVANDLGVVRHISDHVILLHEGHVVEAGPTQKVLANPQSEQGLRLLQNYNNEYRWRPNES</sequence>
<dbReference type="GO" id="GO:0005524">
    <property type="term" value="F:ATP binding"/>
    <property type="evidence" value="ECO:0007669"/>
    <property type="project" value="UniProtKB-KW"/>
</dbReference>
<evidence type="ECO:0000313" key="10">
    <source>
        <dbReference type="EMBL" id="ART81052.1"/>
    </source>
</evidence>
<dbReference type="PANTHER" id="PTHR43776">
    <property type="entry name" value="TRANSPORT ATP-BINDING PROTEIN"/>
    <property type="match status" value="1"/>
</dbReference>
<evidence type="ECO:0000256" key="3">
    <source>
        <dbReference type="ARBA" id="ARBA00022448"/>
    </source>
</evidence>
<dbReference type="Pfam" id="PF00005">
    <property type="entry name" value="ABC_tran"/>
    <property type="match status" value="1"/>
</dbReference>
<evidence type="ECO:0000256" key="4">
    <source>
        <dbReference type="ARBA" id="ARBA00022475"/>
    </source>
</evidence>
<dbReference type="AlphaFoldDB" id="A0A1Y0D0E2"/>
<evidence type="ECO:0000256" key="2">
    <source>
        <dbReference type="ARBA" id="ARBA00005417"/>
    </source>
</evidence>
<dbReference type="InterPro" id="IPR050319">
    <property type="entry name" value="ABC_transp_ATP-bind"/>
</dbReference>
<dbReference type="OrthoDB" id="9784450at2"/>
<evidence type="ECO:0000256" key="1">
    <source>
        <dbReference type="ARBA" id="ARBA00004417"/>
    </source>
</evidence>
<dbReference type="GO" id="GO:0055085">
    <property type="term" value="P:transmembrane transport"/>
    <property type="evidence" value="ECO:0007669"/>
    <property type="project" value="UniProtKB-ARBA"/>
</dbReference>
<dbReference type="InterPro" id="IPR003439">
    <property type="entry name" value="ABC_transporter-like_ATP-bd"/>
</dbReference>
<proteinExistence type="inferred from homology"/>
<name>A0A1Y0D0E2_9GAMM</name>
<dbReference type="Proteomes" id="UP000243793">
    <property type="component" value="Chromosome"/>
</dbReference>
<dbReference type="RefSeq" id="WP_086965271.1">
    <property type="nucleotide sequence ID" value="NZ_CP021376.1"/>
</dbReference>
<evidence type="ECO:0000256" key="8">
    <source>
        <dbReference type="ARBA" id="ARBA00023136"/>
    </source>
</evidence>
<dbReference type="PROSITE" id="PS50893">
    <property type="entry name" value="ABC_TRANSPORTER_2"/>
    <property type="match status" value="1"/>
</dbReference>
<dbReference type="CDD" id="cd03257">
    <property type="entry name" value="ABC_NikE_OppD_transporters"/>
    <property type="match status" value="1"/>
</dbReference>
<evidence type="ECO:0000256" key="7">
    <source>
        <dbReference type="ARBA" id="ARBA00022840"/>
    </source>
</evidence>
<dbReference type="GO" id="GO:0005886">
    <property type="term" value="C:plasma membrane"/>
    <property type="evidence" value="ECO:0007669"/>
    <property type="project" value="UniProtKB-SubCell"/>
</dbReference>